<dbReference type="InterPro" id="IPR040198">
    <property type="entry name" value="Fido_containing"/>
</dbReference>
<feature type="binding site" evidence="1">
    <location>
        <begin position="216"/>
        <end position="222"/>
    </location>
    <ligand>
        <name>ATP</name>
        <dbReference type="ChEBI" id="CHEBI:30616"/>
    </ligand>
</feature>
<dbReference type="InterPro" id="IPR026287">
    <property type="entry name" value="SoFic-like"/>
</dbReference>
<proteinExistence type="predicted"/>
<feature type="binding site" evidence="3">
    <location>
        <begin position="215"/>
        <end position="222"/>
    </location>
    <ligand>
        <name>ATP</name>
        <dbReference type="ChEBI" id="CHEBI:30616"/>
    </ligand>
</feature>
<dbReference type="InterPro" id="IPR025758">
    <property type="entry name" value="Fic/DOC_N"/>
</dbReference>
<evidence type="ECO:0000313" key="5">
    <source>
        <dbReference type="EMBL" id="SET74640.1"/>
    </source>
</evidence>
<evidence type="ECO:0000259" key="4">
    <source>
        <dbReference type="PROSITE" id="PS51459"/>
    </source>
</evidence>
<dbReference type="Proteomes" id="UP000199820">
    <property type="component" value="Unassembled WGS sequence"/>
</dbReference>
<accession>A0A1I0GU01</accession>
<keyword evidence="6" id="KW-1185">Reference proteome</keyword>
<dbReference type="PANTHER" id="PTHR13504">
    <property type="entry name" value="FIDO DOMAIN-CONTAINING PROTEIN DDB_G0283145"/>
    <property type="match status" value="1"/>
</dbReference>
<keyword evidence="1" id="KW-0547">Nucleotide-binding</keyword>
<feature type="active site" evidence="2">
    <location>
        <position position="211"/>
    </location>
</feature>
<organism evidence="5 6">
    <name type="scientific">[Clostridium] aminophilum</name>
    <dbReference type="NCBI Taxonomy" id="1526"/>
    <lineage>
        <taxon>Bacteria</taxon>
        <taxon>Bacillati</taxon>
        <taxon>Bacillota</taxon>
        <taxon>Clostridia</taxon>
        <taxon>Lachnospirales</taxon>
        <taxon>Lachnospiraceae</taxon>
    </lineage>
</organism>
<sequence length="379" mass="43484">MNRSGSYINNLSGDSAYKSFRPSPLPPNPPLVISNDMVDKLIQARSKLAELDMASQYIPNAQLFISMYVRKEALISSQIEGTQCTLDDVLDPTIDISVNLDVSDVVNYVDASTYAIERLKTLPLCCRFFREIHEKLLSGVRGQEKNPGEFRKSQNWIGATNCSLRDARFVPPNVEDMNAAMSELERYINEGEDYDHLIRIALIHYQFETIHPFLDGNGRVGRLLILLYLMEHHFISKPIVYISYFLKKNQLEYYDRISEVRRSGNYEQWISFFLEAVSAAAGDSLETIKKLAELHDDSMEKLPFTNRKNDNVRRLFDYIEQYPIIDIKKTAMALGLSYNTTSTIVKKLVGVGILAETTNASRNRIFVYEDYLKILRKDT</sequence>
<evidence type="ECO:0000256" key="1">
    <source>
        <dbReference type="PIRSR" id="PIRSR038925-1"/>
    </source>
</evidence>
<dbReference type="GO" id="GO:0005524">
    <property type="term" value="F:ATP binding"/>
    <property type="evidence" value="ECO:0007669"/>
    <property type="project" value="UniProtKB-KW"/>
</dbReference>
<dbReference type="Gene3D" id="1.10.3290.10">
    <property type="entry name" value="Fido-like domain"/>
    <property type="match status" value="1"/>
</dbReference>
<dbReference type="RefSeq" id="WP_242870331.1">
    <property type="nucleotide sequence ID" value="NZ_FOIL01000038.1"/>
</dbReference>
<protein>
    <submittedName>
        <fullName evidence="5">Fic family protein</fullName>
    </submittedName>
</protein>
<evidence type="ECO:0000256" key="2">
    <source>
        <dbReference type="PIRSR" id="PIRSR640198-1"/>
    </source>
</evidence>
<dbReference type="InterPro" id="IPR003812">
    <property type="entry name" value="Fido"/>
</dbReference>
<dbReference type="Pfam" id="PF02661">
    <property type="entry name" value="Fic"/>
    <property type="match status" value="1"/>
</dbReference>
<feature type="domain" description="Fido" evidence="4">
    <location>
        <begin position="124"/>
        <end position="275"/>
    </location>
</feature>
<dbReference type="AlphaFoldDB" id="A0A1I0GU01"/>
<feature type="binding site" evidence="1">
    <location>
        <position position="253"/>
    </location>
    <ligand>
        <name>ATP</name>
        <dbReference type="ChEBI" id="CHEBI:30616"/>
    </ligand>
</feature>
<dbReference type="PIRSF" id="PIRSF038925">
    <property type="entry name" value="AMP-prot_trans"/>
    <property type="match status" value="1"/>
</dbReference>
<evidence type="ECO:0000256" key="3">
    <source>
        <dbReference type="PIRSR" id="PIRSR640198-2"/>
    </source>
</evidence>
<dbReference type="EMBL" id="FOIL01000038">
    <property type="protein sequence ID" value="SET74640.1"/>
    <property type="molecule type" value="Genomic_DNA"/>
</dbReference>
<dbReference type="PROSITE" id="PS51459">
    <property type="entry name" value="FIDO"/>
    <property type="match status" value="1"/>
</dbReference>
<dbReference type="Pfam" id="PF13784">
    <property type="entry name" value="Fic_N"/>
    <property type="match status" value="1"/>
</dbReference>
<reference evidence="5 6" key="1">
    <citation type="submission" date="2016-10" db="EMBL/GenBank/DDBJ databases">
        <authorList>
            <person name="de Groot N.N."/>
        </authorList>
    </citation>
    <scope>NUCLEOTIDE SEQUENCE [LARGE SCALE GENOMIC DNA]</scope>
    <source>
        <strain evidence="5 6">KH1P1</strain>
    </source>
</reference>
<gene>
    <name evidence="5" type="ORF">SAMN04487771_103814</name>
</gene>
<feature type="binding site" evidence="1">
    <location>
        <position position="211"/>
    </location>
    <ligand>
        <name>ATP</name>
        <dbReference type="ChEBI" id="CHEBI:30616"/>
    </ligand>
</feature>
<dbReference type="InterPro" id="IPR036597">
    <property type="entry name" value="Fido-like_dom_sf"/>
</dbReference>
<evidence type="ECO:0000313" key="6">
    <source>
        <dbReference type="Proteomes" id="UP000199820"/>
    </source>
</evidence>
<feature type="binding site" evidence="3">
    <location>
        <begin position="253"/>
        <end position="254"/>
    </location>
    <ligand>
        <name>ATP</name>
        <dbReference type="ChEBI" id="CHEBI:30616"/>
    </ligand>
</feature>
<feature type="binding site" evidence="1">
    <location>
        <position position="80"/>
    </location>
    <ligand>
        <name>ATP</name>
        <dbReference type="ChEBI" id="CHEBI:30616"/>
    </ligand>
</feature>
<dbReference type="SUPFAM" id="SSF140931">
    <property type="entry name" value="Fic-like"/>
    <property type="match status" value="1"/>
</dbReference>
<name>A0A1I0GU01_9FIRM</name>
<dbReference type="PANTHER" id="PTHR13504:SF38">
    <property type="entry name" value="FIDO DOMAIN-CONTAINING PROTEIN"/>
    <property type="match status" value="1"/>
</dbReference>
<keyword evidence="1" id="KW-0067">ATP-binding</keyword>